<comment type="caution">
    <text evidence="1">The sequence shown here is derived from an EMBL/GenBank/DDBJ whole genome shotgun (WGS) entry which is preliminary data.</text>
</comment>
<dbReference type="RefSeq" id="WP_190446174.1">
    <property type="nucleotide sequence ID" value="NZ_JAMPLM010000062.1"/>
</dbReference>
<accession>A0ABV0KVP2</accession>
<evidence type="ECO:0000313" key="2">
    <source>
        <dbReference type="Proteomes" id="UP001476950"/>
    </source>
</evidence>
<reference evidence="1 2" key="1">
    <citation type="submission" date="2022-04" db="EMBL/GenBank/DDBJ databases">
        <title>Positive selection, recombination, and allopatry shape intraspecific diversity of widespread and dominant cyanobacteria.</title>
        <authorList>
            <person name="Wei J."/>
            <person name="Shu W."/>
            <person name="Hu C."/>
        </authorList>
    </citation>
    <scope>NUCLEOTIDE SEQUENCE [LARGE SCALE GENOMIC DNA]</scope>
    <source>
        <strain evidence="1 2">AS-A4</strain>
    </source>
</reference>
<proteinExistence type="predicted"/>
<name>A0ABV0KVP2_9CYAN</name>
<dbReference type="Proteomes" id="UP001476950">
    <property type="component" value="Unassembled WGS sequence"/>
</dbReference>
<keyword evidence="2" id="KW-1185">Reference proteome</keyword>
<organism evidence="1 2">
    <name type="scientific">Stenomitos frigidus AS-A4</name>
    <dbReference type="NCBI Taxonomy" id="2933935"/>
    <lineage>
        <taxon>Bacteria</taxon>
        <taxon>Bacillati</taxon>
        <taxon>Cyanobacteriota</taxon>
        <taxon>Cyanophyceae</taxon>
        <taxon>Leptolyngbyales</taxon>
        <taxon>Leptolyngbyaceae</taxon>
        <taxon>Stenomitos</taxon>
    </lineage>
</organism>
<dbReference type="EMBL" id="JAMPLM010000062">
    <property type="protein sequence ID" value="MEP1062355.1"/>
    <property type="molecule type" value="Genomic_DNA"/>
</dbReference>
<evidence type="ECO:0000313" key="1">
    <source>
        <dbReference type="EMBL" id="MEP1062355.1"/>
    </source>
</evidence>
<gene>
    <name evidence="1" type="ORF">NDI38_28685</name>
</gene>
<sequence>MNQFDQTRQNLKDQAIAALKTGSSKLFIICKVWGFDCDTYTEGLEIWAELHLPTGEI</sequence>
<protein>
    <submittedName>
        <fullName evidence="1">Uncharacterized protein</fullName>
    </submittedName>
</protein>